<evidence type="ECO:0000313" key="2">
    <source>
        <dbReference type="Proteomes" id="UP000305095"/>
    </source>
</evidence>
<proteinExistence type="predicted"/>
<accession>A0A4U6RJ45</accession>
<name>A0A4U6RJ45_BRAEL</name>
<comment type="caution">
    <text evidence="1">The sequence shown here is derived from an EMBL/GenBank/DDBJ whole genome shotgun (WGS) entry which is preliminary data.</text>
</comment>
<dbReference type="EMBL" id="SZZP01000027">
    <property type="protein sequence ID" value="TKV74161.1"/>
    <property type="molecule type" value="Genomic_DNA"/>
</dbReference>
<evidence type="ECO:0000313" key="1">
    <source>
        <dbReference type="EMBL" id="TKV74161.1"/>
    </source>
</evidence>
<protein>
    <submittedName>
        <fullName evidence="1">Uncharacterized protein</fullName>
    </submittedName>
</protein>
<organism evidence="1 2">
    <name type="scientific">Bradyrhizobium elkanii</name>
    <dbReference type="NCBI Taxonomy" id="29448"/>
    <lineage>
        <taxon>Bacteria</taxon>
        <taxon>Pseudomonadati</taxon>
        <taxon>Pseudomonadota</taxon>
        <taxon>Alphaproteobacteria</taxon>
        <taxon>Hyphomicrobiales</taxon>
        <taxon>Nitrobacteraceae</taxon>
        <taxon>Bradyrhizobium</taxon>
    </lineage>
</organism>
<dbReference type="Proteomes" id="UP000305095">
    <property type="component" value="Unassembled WGS sequence"/>
</dbReference>
<sequence length="153" mass="16824">MALRGVGVGRSRESRAPVMEHARTFELIQGGWIHIERLKTPFLREGKAVPAEYTGELEPAIERGWLEKVHRSGMFIQILLARSIAASFQAATLPQPAPDQELERMRLVCSVTKTGVFSANPVSVDKPCVVVWIGDGAAFHKRGCQCANWTIGA</sequence>
<gene>
    <name evidence="1" type="ORF">FDV58_33750</name>
</gene>
<reference evidence="1 2" key="1">
    <citation type="submission" date="2019-05" db="EMBL/GenBank/DDBJ databases">
        <title>Draft Genome of Bradyrhizobium elkanii strain SEMIA 938, Used in Commercial Inoculants for Lupinus spp. in Brazil.</title>
        <authorList>
            <person name="Hungria M."/>
            <person name="Delamuta J.R.M."/>
            <person name="Ribeiro R.A."/>
            <person name="Nogueira M.A."/>
        </authorList>
    </citation>
    <scope>NUCLEOTIDE SEQUENCE [LARGE SCALE GENOMIC DNA]</scope>
    <source>
        <strain evidence="1 2">Semia 938</strain>
    </source>
</reference>
<dbReference type="RefSeq" id="WP_137482950.1">
    <property type="nucleotide sequence ID" value="NZ_SZZP01000027.1"/>
</dbReference>
<dbReference type="AlphaFoldDB" id="A0A4U6RJ45"/>